<feature type="region of interest" description="Disordered" evidence="15">
    <location>
        <begin position="890"/>
        <end position="915"/>
    </location>
</feature>
<dbReference type="GO" id="GO:0006465">
    <property type="term" value="P:signal peptide processing"/>
    <property type="evidence" value="ECO:0007669"/>
    <property type="project" value="TreeGrafter"/>
</dbReference>
<dbReference type="PANTHER" id="PTHR12174:SF23">
    <property type="entry name" value="MINOR HISTOCOMPATIBILITY ANTIGEN H13"/>
    <property type="match status" value="1"/>
</dbReference>
<dbReference type="Pfam" id="PF21238">
    <property type="entry name" value="Pus10_C"/>
    <property type="match status" value="1"/>
</dbReference>
<feature type="domain" description="Pus10 N-terminal eukaryotes" evidence="17">
    <location>
        <begin position="77"/>
        <end position="241"/>
    </location>
</feature>
<feature type="transmembrane region" description="Helical" evidence="16">
    <location>
        <begin position="745"/>
        <end position="764"/>
    </location>
</feature>
<dbReference type="GO" id="GO:0042500">
    <property type="term" value="F:aspartic endopeptidase activity, intramembrane cleaving"/>
    <property type="evidence" value="ECO:0007669"/>
    <property type="project" value="InterPro"/>
</dbReference>
<evidence type="ECO:0000313" key="19">
    <source>
        <dbReference type="EnsemblMetazoa" id="GMOY001813-PA"/>
    </source>
</evidence>
<evidence type="ECO:0000259" key="17">
    <source>
        <dbReference type="Pfam" id="PF21237"/>
    </source>
</evidence>
<feature type="transmembrane region" description="Helical" evidence="16">
    <location>
        <begin position="858"/>
        <end position="876"/>
    </location>
</feature>
<evidence type="ECO:0000256" key="3">
    <source>
        <dbReference type="ARBA" id="ARBA00009652"/>
    </source>
</evidence>
<evidence type="ECO:0000256" key="14">
    <source>
        <dbReference type="ARBA" id="ARBA00083669"/>
    </source>
</evidence>
<dbReference type="SMART" id="SM00730">
    <property type="entry name" value="PSN"/>
    <property type="match status" value="1"/>
</dbReference>
<feature type="transmembrane region" description="Helical" evidence="16">
    <location>
        <begin position="572"/>
        <end position="594"/>
    </location>
</feature>
<dbReference type="GO" id="GO:0033619">
    <property type="term" value="P:membrane protein proteolysis"/>
    <property type="evidence" value="ECO:0007669"/>
    <property type="project" value="TreeGrafter"/>
</dbReference>
<evidence type="ECO:0000256" key="15">
    <source>
        <dbReference type="SAM" id="MobiDB-lite"/>
    </source>
</evidence>
<keyword evidence="20" id="KW-1185">Reference proteome</keyword>
<keyword evidence="7" id="KW-0378">Hydrolase</keyword>
<keyword evidence="9 16" id="KW-1133">Transmembrane helix</keyword>
<dbReference type="InterPro" id="IPR007369">
    <property type="entry name" value="Peptidase_A22B_SPP"/>
</dbReference>
<comment type="similarity">
    <text evidence="2">Belongs to the peptidase A22B family.</text>
</comment>
<dbReference type="VEuPathDB" id="VectorBase:GMOY001813"/>
<feature type="transmembrane region" description="Helical" evidence="16">
    <location>
        <begin position="615"/>
        <end position="636"/>
    </location>
</feature>
<evidence type="ECO:0000256" key="5">
    <source>
        <dbReference type="ARBA" id="ARBA00022692"/>
    </source>
</evidence>
<dbReference type="Gene3D" id="3.30.70.3190">
    <property type="match status" value="1"/>
</dbReference>
<comment type="similarity">
    <text evidence="3">Belongs to the pseudouridine synthase Pus10 family.</text>
</comment>
<dbReference type="Gene3D" id="3.30.70.2510">
    <property type="match status" value="1"/>
</dbReference>
<evidence type="ECO:0000256" key="9">
    <source>
        <dbReference type="ARBA" id="ARBA00022989"/>
    </source>
</evidence>
<keyword evidence="8" id="KW-0256">Endoplasmic reticulum</keyword>
<evidence type="ECO:0000256" key="10">
    <source>
        <dbReference type="ARBA" id="ARBA00023136"/>
    </source>
</evidence>
<dbReference type="GO" id="GO:0098553">
    <property type="term" value="C:lumenal side of endoplasmic reticulum membrane"/>
    <property type="evidence" value="ECO:0007669"/>
    <property type="project" value="TreeGrafter"/>
</dbReference>
<dbReference type="Pfam" id="PF04258">
    <property type="entry name" value="Peptidase_A22B"/>
    <property type="match status" value="1"/>
</dbReference>
<evidence type="ECO:0000256" key="6">
    <source>
        <dbReference type="ARBA" id="ARBA00022694"/>
    </source>
</evidence>
<evidence type="ECO:0000256" key="12">
    <source>
        <dbReference type="ARBA" id="ARBA00075270"/>
    </source>
</evidence>
<evidence type="ECO:0000256" key="2">
    <source>
        <dbReference type="ARBA" id="ARBA00006859"/>
    </source>
</evidence>
<dbReference type="EMBL" id="CCAG010021136">
    <property type="status" value="NOT_ANNOTATED_CDS"/>
    <property type="molecule type" value="Genomic_DNA"/>
</dbReference>
<feature type="domain" description="Pus10-like C-terminal" evidence="18">
    <location>
        <begin position="257"/>
        <end position="491"/>
    </location>
</feature>
<evidence type="ECO:0000256" key="16">
    <source>
        <dbReference type="SAM" id="Phobius"/>
    </source>
</evidence>
<reference evidence="19" key="1">
    <citation type="submission" date="2020-05" db="UniProtKB">
        <authorList>
            <consortium name="EnsemblMetazoa"/>
        </authorList>
    </citation>
    <scope>IDENTIFICATION</scope>
    <source>
        <strain evidence="19">Yale</strain>
    </source>
</reference>
<keyword evidence="6" id="KW-0819">tRNA processing</keyword>
<protein>
    <recommendedName>
        <fullName evidence="4">tRNA pseudouridine(55) synthase</fullName>
        <ecNumber evidence="4">5.4.99.25</ecNumber>
    </recommendedName>
    <alternativeName>
        <fullName evidence="14">tRNA pseudouridine 55 synthase</fullName>
    </alternativeName>
    <alternativeName>
        <fullName evidence="12">tRNA pseudouridylate synthase</fullName>
    </alternativeName>
    <alternativeName>
        <fullName evidence="13">tRNA-uridine isomerase</fullName>
    </alternativeName>
</protein>
<dbReference type="EC" id="5.4.99.25" evidence="4"/>
<dbReference type="GO" id="GO:0098554">
    <property type="term" value="C:cytoplasmic side of endoplasmic reticulum membrane"/>
    <property type="evidence" value="ECO:0007669"/>
    <property type="project" value="TreeGrafter"/>
</dbReference>
<evidence type="ECO:0000313" key="20">
    <source>
        <dbReference type="Proteomes" id="UP000092444"/>
    </source>
</evidence>
<dbReference type="InterPro" id="IPR048741">
    <property type="entry name" value="Pus10-like_C"/>
</dbReference>
<dbReference type="GO" id="GO:0003723">
    <property type="term" value="F:RNA binding"/>
    <property type="evidence" value="ECO:0007669"/>
    <property type="project" value="InterPro"/>
</dbReference>
<keyword evidence="5 16" id="KW-0812">Transmembrane</keyword>
<sequence length="915" mass="104216">MLQINRLNSGKKINQDLVDFLEDCGVCQICQLRYLKARGDEYQSIKETFEKLNIKYGRLDVNCSEESAMKKPRKDVCPTCLGLFSKEFQQCIIDGILKTDIEKYDYRDVVVAISMPMMLQIRQLSMWYGLLERFSPLIDMEKAPDVPLKEAAKLILNPIICKELHRNYEANGVQINVTLVHNKEVDELAKLQKLHERAFPRPPNTKRQDISRGLIEKQYIPKRLKGELFKQFFPVPPAVVAEPLNLKSIELLGPTIFVAGRYCKLTRELSHTPWILNGHRVMKDSIEEIIIRNVTPLLCNDQSKVIFMSSGREDVDVRCLGKGRPFVLEISNAFRTKLTTAEAYRIECDIDKSKKISVRHLQIVKREELVHIKSGEEKKRKFYRALCILQEPATLDILEKLNLPQGFEIKQKTPIRVLHRRPLHTRPRMVYSLKAWVHKENCKILILDIVSQAGTYIKELVHGEFGRTVPSIAALIHRPIDIVALDVMAIDLDWPKPIKNITIKYASTKHPTVTLTPIFHRFSVSQYQITMAEQIMETVSETVKGIVDAVKNVTNTETITNEKKVSTPEGTAIAYGSLVIMAMLPIVFGSIRSVKLHKARKVSGEKADTMSKQDAMYFPIIASVALFGLYLFFKIFSKNHINLLLTGYFFFLGIIALAHLLSPVVNSLMPAAVPKIPFHIHFTKGEGKTKEDLINYKFSTHDIVCLIISTAIGVWYLIKKHWIANNMFGLAFAVNGVEMLHLNNIVTGCILLSGLFFYDIFWVFGTNVMVTVAKSFEAPIKLVFPQDWITNGINGSNFAMLGLGDIVIPGIFIALLLRFDHSTKRKSRIYFYSTLIAYFMGLMATIFVMHIFKHAQPALLYLVPACMGTPLLVALIRGELKTLFAYEDHPEEKTEKKENKDSEKSNKKKESKKAK</sequence>
<dbReference type="Proteomes" id="UP000092444">
    <property type="component" value="Unassembled WGS sequence"/>
</dbReference>
<dbReference type="AlphaFoldDB" id="A0A1B0FDV9"/>
<evidence type="ECO:0000256" key="13">
    <source>
        <dbReference type="ARBA" id="ARBA00079393"/>
    </source>
</evidence>
<organism evidence="19 20">
    <name type="scientific">Glossina morsitans morsitans</name>
    <name type="common">Savannah tsetse fly</name>
    <dbReference type="NCBI Taxonomy" id="37546"/>
    <lineage>
        <taxon>Eukaryota</taxon>
        <taxon>Metazoa</taxon>
        <taxon>Ecdysozoa</taxon>
        <taxon>Arthropoda</taxon>
        <taxon>Hexapoda</taxon>
        <taxon>Insecta</taxon>
        <taxon>Pterygota</taxon>
        <taxon>Neoptera</taxon>
        <taxon>Endopterygota</taxon>
        <taxon>Diptera</taxon>
        <taxon>Brachycera</taxon>
        <taxon>Muscomorpha</taxon>
        <taxon>Hippoboscoidea</taxon>
        <taxon>Glossinidae</taxon>
        <taxon>Glossina</taxon>
    </lineage>
</organism>
<dbReference type="FunFam" id="3.30.70.3190:FF:000001">
    <property type="entry name" value="tRNA pseudouridine synthase Pus10"/>
    <property type="match status" value="1"/>
</dbReference>
<dbReference type="STRING" id="37546.A0A1B0FDV9"/>
<feature type="transmembrane region" description="Helical" evidence="16">
    <location>
        <begin position="798"/>
        <end position="817"/>
    </location>
</feature>
<keyword evidence="11" id="KW-0413">Isomerase</keyword>
<evidence type="ECO:0000256" key="11">
    <source>
        <dbReference type="ARBA" id="ARBA00023235"/>
    </source>
</evidence>
<feature type="transmembrane region" description="Helical" evidence="16">
    <location>
        <begin position="648"/>
        <end position="673"/>
    </location>
</feature>
<evidence type="ECO:0000256" key="4">
    <source>
        <dbReference type="ARBA" id="ARBA00012787"/>
    </source>
</evidence>
<dbReference type="PANTHER" id="PTHR12174">
    <property type="entry name" value="SIGNAL PEPTIDE PEPTIDASE"/>
    <property type="match status" value="1"/>
</dbReference>
<dbReference type="GO" id="GO:0031119">
    <property type="term" value="P:tRNA pseudouridine synthesis"/>
    <property type="evidence" value="ECO:0007669"/>
    <property type="project" value="UniProtKB-ARBA"/>
</dbReference>
<dbReference type="InterPro" id="IPR020103">
    <property type="entry name" value="PsdUridine_synth_cat_dom_sf"/>
</dbReference>
<keyword evidence="10 16" id="KW-0472">Membrane</keyword>
<accession>A0A1B0FDV9</accession>
<evidence type="ECO:0000256" key="7">
    <source>
        <dbReference type="ARBA" id="ARBA00022801"/>
    </source>
</evidence>
<feature type="transmembrane region" description="Helical" evidence="16">
    <location>
        <begin position="829"/>
        <end position="852"/>
    </location>
</feature>
<comment type="subcellular location">
    <subcellularLocation>
        <location evidence="1">Endoplasmic reticulum membrane</location>
        <topology evidence="1">Multi-pass membrane protein</topology>
    </subcellularLocation>
</comment>
<dbReference type="SUPFAM" id="SSF55120">
    <property type="entry name" value="Pseudouridine synthase"/>
    <property type="match status" value="1"/>
</dbReference>
<proteinExistence type="inferred from homology"/>
<name>A0A1B0FDV9_GLOMM</name>
<dbReference type="PhylomeDB" id="A0A1B0FDV9"/>
<evidence type="ECO:0000256" key="1">
    <source>
        <dbReference type="ARBA" id="ARBA00004477"/>
    </source>
</evidence>
<feature type="compositionally biased region" description="Basic residues" evidence="15">
    <location>
        <begin position="906"/>
        <end position="915"/>
    </location>
</feature>
<evidence type="ECO:0000259" key="18">
    <source>
        <dbReference type="Pfam" id="PF21238"/>
    </source>
</evidence>
<dbReference type="FunFam" id="3.30.70.2510:FF:000001">
    <property type="entry name" value="tRNA pseudouridine synthase Pus10"/>
    <property type="match status" value="1"/>
</dbReference>
<dbReference type="Pfam" id="PF21237">
    <property type="entry name" value="Pus10_N_euk"/>
    <property type="match status" value="1"/>
</dbReference>
<dbReference type="EnsemblMetazoa" id="GMOY001813-RA">
    <property type="protein sequence ID" value="GMOY001813-PA"/>
    <property type="gene ID" value="GMOY001813"/>
</dbReference>
<feature type="compositionally biased region" description="Basic and acidic residues" evidence="15">
    <location>
        <begin position="890"/>
        <end position="905"/>
    </location>
</feature>
<evidence type="ECO:0000256" key="8">
    <source>
        <dbReference type="ARBA" id="ARBA00022824"/>
    </source>
</evidence>
<dbReference type="InterPro" id="IPR048742">
    <property type="entry name" value="Pus10_N_euk"/>
</dbReference>
<dbReference type="InterPro" id="IPR006639">
    <property type="entry name" value="Preselin/SPP"/>
</dbReference>
<dbReference type="GO" id="GO:0160148">
    <property type="term" value="F:tRNA pseudouridine(55) synthase activity"/>
    <property type="evidence" value="ECO:0007669"/>
    <property type="project" value="UniProtKB-EC"/>
</dbReference>